<evidence type="ECO:0000256" key="1">
    <source>
        <dbReference type="SAM" id="SignalP"/>
    </source>
</evidence>
<keyword evidence="3" id="KW-1185">Reference proteome</keyword>
<keyword evidence="1" id="KW-0732">Signal</keyword>
<protein>
    <recommendedName>
        <fullName evidence="4">Gliding motility protein GldN</fullName>
    </recommendedName>
</protein>
<accession>A0ABP9D7C0</accession>
<reference evidence="3" key="1">
    <citation type="journal article" date="2019" name="Int. J. Syst. Evol. Microbiol.">
        <title>The Global Catalogue of Microorganisms (GCM) 10K type strain sequencing project: providing services to taxonomists for standard genome sequencing and annotation.</title>
        <authorList>
            <consortium name="The Broad Institute Genomics Platform"/>
            <consortium name="The Broad Institute Genome Sequencing Center for Infectious Disease"/>
            <person name="Wu L."/>
            <person name="Ma J."/>
        </authorList>
    </citation>
    <scope>NUCLEOTIDE SEQUENCE [LARGE SCALE GENOMIC DNA]</scope>
    <source>
        <strain evidence="3">JCM 18326</strain>
    </source>
</reference>
<dbReference type="InterPro" id="IPR019847">
    <property type="entry name" value="Gliding_motility_assoc_GldN"/>
</dbReference>
<feature type="chain" id="PRO_5046535450" description="Gliding motility protein GldN" evidence="1">
    <location>
        <begin position="24"/>
        <end position="287"/>
    </location>
</feature>
<gene>
    <name evidence="2" type="ORF">GCM10023331_15910</name>
</gene>
<evidence type="ECO:0000313" key="3">
    <source>
        <dbReference type="Proteomes" id="UP001500298"/>
    </source>
</evidence>
<name>A0ABP9D7C0_9BACT</name>
<dbReference type="Proteomes" id="UP001500298">
    <property type="component" value="Unassembled WGS sequence"/>
</dbReference>
<feature type="signal peptide" evidence="1">
    <location>
        <begin position="1"/>
        <end position="23"/>
    </location>
</feature>
<sequence length="287" mass="33202">MKHINYILFSLTFGLLSSTLSLGQEVSSSSYEEETNQHSINPIENYQVMSTVSLWIRMNLRAPGNEGFFTEDYELSKVIIDAVKNDRILPYKDDSFKERMSKEEFFAKLRIPQTELENDIANQASNDIFNNGTALALEEEDSLYGPRNVYLVDVKIERKFDRQRSSMYNDILGMTLIIPATETGERQVNIPVGAFSYRELYEQVFHQKRNGALQDNPEAIWFNNRNPAQNQNLGDAFALNFYQGRLLKYRSPRTGEMVDIEAGAKGYSKGEQIKAWLIDQENFLWEW</sequence>
<dbReference type="Pfam" id="PF19841">
    <property type="entry name" value="GldN"/>
    <property type="match status" value="1"/>
</dbReference>
<dbReference type="RefSeq" id="WP_345370752.1">
    <property type="nucleotide sequence ID" value="NZ_BAABJX010000024.1"/>
</dbReference>
<evidence type="ECO:0000313" key="2">
    <source>
        <dbReference type="EMBL" id="GAA4831473.1"/>
    </source>
</evidence>
<organism evidence="2 3">
    <name type="scientific">Algivirga pacifica</name>
    <dbReference type="NCBI Taxonomy" id="1162670"/>
    <lineage>
        <taxon>Bacteria</taxon>
        <taxon>Pseudomonadati</taxon>
        <taxon>Bacteroidota</taxon>
        <taxon>Cytophagia</taxon>
        <taxon>Cytophagales</taxon>
        <taxon>Flammeovirgaceae</taxon>
        <taxon>Algivirga</taxon>
    </lineage>
</organism>
<proteinExistence type="predicted"/>
<evidence type="ECO:0008006" key="4">
    <source>
        <dbReference type="Google" id="ProtNLM"/>
    </source>
</evidence>
<comment type="caution">
    <text evidence="2">The sequence shown here is derived from an EMBL/GenBank/DDBJ whole genome shotgun (WGS) entry which is preliminary data.</text>
</comment>
<dbReference type="EMBL" id="BAABJX010000024">
    <property type="protein sequence ID" value="GAA4831473.1"/>
    <property type="molecule type" value="Genomic_DNA"/>
</dbReference>